<evidence type="ECO:0000256" key="3">
    <source>
        <dbReference type="ARBA" id="ARBA00022692"/>
    </source>
</evidence>
<protein>
    <recommendedName>
        <fullName evidence="10">G-protein coupled receptors family 1 profile domain-containing protein</fullName>
    </recommendedName>
</protein>
<sequence>MLLLCVLARDADLRKVITNVHNLAACDLLAGATLGANVATLHLHREWRVHMPWLCLLWASLQMLPIYASFFHVMFITADRYIAVAFPSKYADTQLLRGVRIGYSLTWLYMCLLAVLALPFSEAQWTPHSDVCQPGIRLPAGYFILVVAGHILPCAVISVALFVRIRYILRVHQCQIQVTNTITYDNLLKDTHAAKVCFMAFVLTTFAWTPFVVCQLLRVGGVRQEALHIANSMSFLFGQVGYLKFVLYFTKDAGVGAGLKNLFT</sequence>
<feature type="transmembrane region" description="Helical" evidence="9">
    <location>
        <begin position="99"/>
        <end position="120"/>
    </location>
</feature>
<dbReference type="PANTHER" id="PTHR24228:SF59">
    <property type="entry name" value="NEUROPEPTIDE RECEPTOR 15"/>
    <property type="match status" value="1"/>
</dbReference>
<keyword evidence="4 9" id="KW-1133">Transmembrane helix</keyword>
<keyword evidence="5" id="KW-0297">G-protein coupled receptor</keyword>
<evidence type="ECO:0000256" key="8">
    <source>
        <dbReference type="ARBA" id="ARBA00023224"/>
    </source>
</evidence>
<evidence type="ECO:0000259" key="10">
    <source>
        <dbReference type="PROSITE" id="PS50262"/>
    </source>
</evidence>
<evidence type="ECO:0000256" key="5">
    <source>
        <dbReference type="ARBA" id="ARBA00023040"/>
    </source>
</evidence>
<evidence type="ECO:0000256" key="6">
    <source>
        <dbReference type="ARBA" id="ARBA00023136"/>
    </source>
</evidence>
<keyword evidence="3 9" id="KW-0812">Transmembrane</keyword>
<comment type="subcellular location">
    <subcellularLocation>
        <location evidence="1">Cell membrane</location>
        <topology evidence="1">Multi-pass membrane protein</topology>
    </subcellularLocation>
</comment>
<dbReference type="CDD" id="cd00637">
    <property type="entry name" value="7tm_classA_rhodopsin-like"/>
    <property type="match status" value="1"/>
</dbReference>
<dbReference type="InterPro" id="IPR000276">
    <property type="entry name" value="GPCR_Rhodpsn"/>
</dbReference>
<dbReference type="GO" id="GO:0005886">
    <property type="term" value="C:plasma membrane"/>
    <property type="evidence" value="ECO:0007669"/>
    <property type="project" value="UniProtKB-SubCell"/>
</dbReference>
<gene>
    <name evidence="11" type="ORF">NP493_886g01016</name>
</gene>
<evidence type="ECO:0000313" key="11">
    <source>
        <dbReference type="EMBL" id="KAK2173311.1"/>
    </source>
</evidence>
<feature type="transmembrane region" description="Helical" evidence="9">
    <location>
        <begin position="51"/>
        <end position="78"/>
    </location>
</feature>
<dbReference type="PANTHER" id="PTHR24228">
    <property type="entry name" value="B2 BRADYKININ RECEPTOR/ANGIOTENSIN II RECEPTOR"/>
    <property type="match status" value="1"/>
</dbReference>
<evidence type="ECO:0000256" key="9">
    <source>
        <dbReference type="SAM" id="Phobius"/>
    </source>
</evidence>
<keyword evidence="7" id="KW-0675">Receptor</keyword>
<evidence type="ECO:0000256" key="2">
    <source>
        <dbReference type="ARBA" id="ARBA00022475"/>
    </source>
</evidence>
<dbReference type="Gene3D" id="1.20.1070.10">
    <property type="entry name" value="Rhodopsin 7-helix transmembrane proteins"/>
    <property type="match status" value="1"/>
</dbReference>
<keyword evidence="8" id="KW-0807">Transducer</keyword>
<dbReference type="PROSITE" id="PS50262">
    <property type="entry name" value="G_PROTEIN_RECEP_F1_2"/>
    <property type="match status" value="1"/>
</dbReference>
<dbReference type="SUPFAM" id="SSF81321">
    <property type="entry name" value="Family A G protein-coupled receptor-like"/>
    <property type="match status" value="1"/>
</dbReference>
<dbReference type="Proteomes" id="UP001209878">
    <property type="component" value="Unassembled WGS sequence"/>
</dbReference>
<reference evidence="11" key="1">
    <citation type="journal article" date="2023" name="Mol. Biol. Evol.">
        <title>Third-Generation Sequencing Reveals the Adaptive Role of the Epigenome in Three Deep-Sea Polychaetes.</title>
        <authorList>
            <person name="Perez M."/>
            <person name="Aroh O."/>
            <person name="Sun Y."/>
            <person name="Lan Y."/>
            <person name="Juniper S.K."/>
            <person name="Young C.R."/>
            <person name="Angers B."/>
            <person name="Qian P.Y."/>
        </authorList>
    </citation>
    <scope>NUCLEOTIDE SEQUENCE</scope>
    <source>
        <strain evidence="11">R07B-5</strain>
    </source>
</reference>
<dbReference type="InterPro" id="IPR017452">
    <property type="entry name" value="GPCR_Rhodpsn_7TM"/>
</dbReference>
<dbReference type="GO" id="GO:0004930">
    <property type="term" value="F:G protein-coupled receptor activity"/>
    <property type="evidence" value="ECO:0007669"/>
    <property type="project" value="UniProtKB-KW"/>
</dbReference>
<comment type="caution">
    <text evidence="11">The sequence shown here is derived from an EMBL/GenBank/DDBJ whole genome shotgun (WGS) entry which is preliminary data.</text>
</comment>
<keyword evidence="12" id="KW-1185">Reference proteome</keyword>
<feature type="domain" description="G-protein coupled receptors family 1 profile" evidence="10">
    <location>
        <begin position="1"/>
        <end position="248"/>
    </location>
</feature>
<accession>A0AAD9KKV1</accession>
<dbReference type="EMBL" id="JAODUO010000885">
    <property type="protein sequence ID" value="KAK2173311.1"/>
    <property type="molecule type" value="Genomic_DNA"/>
</dbReference>
<evidence type="ECO:0000313" key="12">
    <source>
        <dbReference type="Proteomes" id="UP001209878"/>
    </source>
</evidence>
<dbReference type="AlphaFoldDB" id="A0AAD9KKV1"/>
<evidence type="ECO:0000256" key="4">
    <source>
        <dbReference type="ARBA" id="ARBA00022989"/>
    </source>
</evidence>
<proteinExistence type="predicted"/>
<dbReference type="Pfam" id="PF00001">
    <property type="entry name" value="7tm_1"/>
    <property type="match status" value="1"/>
</dbReference>
<keyword evidence="2" id="KW-1003">Cell membrane</keyword>
<organism evidence="11 12">
    <name type="scientific">Ridgeia piscesae</name>
    <name type="common">Tubeworm</name>
    <dbReference type="NCBI Taxonomy" id="27915"/>
    <lineage>
        <taxon>Eukaryota</taxon>
        <taxon>Metazoa</taxon>
        <taxon>Spiralia</taxon>
        <taxon>Lophotrochozoa</taxon>
        <taxon>Annelida</taxon>
        <taxon>Polychaeta</taxon>
        <taxon>Sedentaria</taxon>
        <taxon>Canalipalpata</taxon>
        <taxon>Sabellida</taxon>
        <taxon>Siboglinidae</taxon>
        <taxon>Ridgeia</taxon>
    </lineage>
</organism>
<feature type="transmembrane region" description="Helical" evidence="9">
    <location>
        <begin position="140"/>
        <end position="163"/>
    </location>
</feature>
<evidence type="ECO:0000256" key="7">
    <source>
        <dbReference type="ARBA" id="ARBA00023170"/>
    </source>
</evidence>
<name>A0AAD9KKV1_RIDPI</name>
<evidence type="ECO:0000256" key="1">
    <source>
        <dbReference type="ARBA" id="ARBA00004651"/>
    </source>
</evidence>
<keyword evidence="6 9" id="KW-0472">Membrane</keyword>
<dbReference type="PROSITE" id="PS00237">
    <property type="entry name" value="G_PROTEIN_RECEP_F1_1"/>
    <property type="match status" value="1"/>
</dbReference>